<keyword evidence="3" id="KW-1185">Reference proteome</keyword>
<evidence type="ECO:0008006" key="4">
    <source>
        <dbReference type="Google" id="ProtNLM"/>
    </source>
</evidence>
<reference evidence="3" key="1">
    <citation type="journal article" date="2019" name="Int. J. Syst. Evol. Microbiol.">
        <title>The Global Catalogue of Microorganisms (GCM) 10K type strain sequencing project: providing services to taxonomists for standard genome sequencing and annotation.</title>
        <authorList>
            <consortium name="The Broad Institute Genomics Platform"/>
            <consortium name="The Broad Institute Genome Sequencing Center for Infectious Disease"/>
            <person name="Wu L."/>
            <person name="Ma J."/>
        </authorList>
    </citation>
    <scope>NUCLEOTIDE SEQUENCE [LARGE SCALE GENOMIC DNA]</scope>
    <source>
        <strain evidence="3">JCM 15503</strain>
    </source>
</reference>
<dbReference type="EMBL" id="BAAAEW010000006">
    <property type="protein sequence ID" value="GAA0746949.1"/>
    <property type="molecule type" value="Genomic_DNA"/>
</dbReference>
<dbReference type="RefSeq" id="WP_141288729.1">
    <property type="nucleotide sequence ID" value="NZ_BAAAEW010000006.1"/>
</dbReference>
<dbReference type="Pfam" id="PF05545">
    <property type="entry name" value="FixQ"/>
    <property type="match status" value="1"/>
</dbReference>
<evidence type="ECO:0000313" key="3">
    <source>
        <dbReference type="Proteomes" id="UP001500279"/>
    </source>
</evidence>
<comment type="caution">
    <text evidence="2">The sequence shown here is derived from an EMBL/GenBank/DDBJ whole genome shotgun (WGS) entry which is preliminary data.</text>
</comment>
<evidence type="ECO:0000313" key="2">
    <source>
        <dbReference type="EMBL" id="GAA0746949.1"/>
    </source>
</evidence>
<keyword evidence="1" id="KW-0812">Transmembrane</keyword>
<organism evidence="2 3">
    <name type="scientific">Ideonella azotifigens</name>
    <dbReference type="NCBI Taxonomy" id="513160"/>
    <lineage>
        <taxon>Bacteria</taxon>
        <taxon>Pseudomonadati</taxon>
        <taxon>Pseudomonadota</taxon>
        <taxon>Betaproteobacteria</taxon>
        <taxon>Burkholderiales</taxon>
        <taxon>Sphaerotilaceae</taxon>
        <taxon>Ideonella</taxon>
    </lineage>
</organism>
<evidence type="ECO:0000256" key="1">
    <source>
        <dbReference type="SAM" id="Phobius"/>
    </source>
</evidence>
<sequence>MDINDIRSLVTLLSLALFIGLMVWTWRPAQRAAHEAAARLVFEGDDGPLSAAAVAEDHTRGSRA</sequence>
<dbReference type="InterPro" id="IPR008621">
    <property type="entry name" value="Cbb3-typ_cyt_oxidase_comp"/>
</dbReference>
<protein>
    <recommendedName>
        <fullName evidence="4">CcoQ/FixQ family Cbb3-type cytochrome c oxidase assembly chaperone</fullName>
    </recommendedName>
</protein>
<keyword evidence="1" id="KW-1133">Transmembrane helix</keyword>
<dbReference type="Proteomes" id="UP001500279">
    <property type="component" value="Unassembled WGS sequence"/>
</dbReference>
<proteinExistence type="predicted"/>
<name>A0ABN1JUI9_9BURK</name>
<gene>
    <name evidence="2" type="ORF">GCM10009107_15030</name>
</gene>
<keyword evidence="1" id="KW-0472">Membrane</keyword>
<accession>A0ABN1JUI9</accession>
<feature type="transmembrane region" description="Helical" evidence="1">
    <location>
        <begin position="6"/>
        <end position="26"/>
    </location>
</feature>